<dbReference type="GO" id="GO:0010387">
    <property type="term" value="P:COP9 signalosome assembly"/>
    <property type="evidence" value="ECO:0007669"/>
    <property type="project" value="InterPro"/>
</dbReference>
<dbReference type="AlphaFoldDB" id="A0A6G0XGM8"/>
<dbReference type="GO" id="GO:0008180">
    <property type="term" value="C:COP9 signalosome"/>
    <property type="evidence" value="ECO:0007669"/>
    <property type="project" value="UniProtKB-KW"/>
</dbReference>
<dbReference type="PANTHER" id="PTHR13339">
    <property type="entry name" value="COP9 SIGNALOSOME COMPLEX SUBUNIT 8"/>
    <property type="match status" value="1"/>
</dbReference>
<evidence type="ECO:0000259" key="6">
    <source>
        <dbReference type="Pfam" id="PF10075"/>
    </source>
</evidence>
<dbReference type="GO" id="GO:0000338">
    <property type="term" value="P:protein deneddylation"/>
    <property type="evidence" value="ECO:0007669"/>
    <property type="project" value="InterPro"/>
</dbReference>
<dbReference type="PANTHER" id="PTHR13339:SF0">
    <property type="entry name" value="COP9 SIGNALOSOME COMPLEX SUBUNIT 8"/>
    <property type="match status" value="1"/>
</dbReference>
<keyword evidence="3" id="KW-0963">Cytoplasm</keyword>
<evidence type="ECO:0000256" key="4">
    <source>
        <dbReference type="ARBA" id="ARBA00022790"/>
    </source>
</evidence>
<evidence type="ECO:0000256" key="1">
    <source>
        <dbReference type="ARBA" id="ARBA00004123"/>
    </source>
</evidence>
<dbReference type="Pfam" id="PF10075">
    <property type="entry name" value="CSN8_PSD8_EIF3K"/>
    <property type="match status" value="1"/>
</dbReference>
<proteinExistence type="predicted"/>
<feature type="domain" description="CSN8/PSMD8/EIF3K" evidence="6">
    <location>
        <begin position="56"/>
        <end position="184"/>
    </location>
</feature>
<organism evidence="7 8">
    <name type="scientific">Aphanomyces euteiches</name>
    <dbReference type="NCBI Taxonomy" id="100861"/>
    <lineage>
        <taxon>Eukaryota</taxon>
        <taxon>Sar</taxon>
        <taxon>Stramenopiles</taxon>
        <taxon>Oomycota</taxon>
        <taxon>Saprolegniomycetes</taxon>
        <taxon>Saprolegniales</taxon>
        <taxon>Verrucalvaceae</taxon>
        <taxon>Aphanomyces</taxon>
    </lineage>
</organism>
<comment type="caution">
    <text evidence="7">The sequence shown here is derived from an EMBL/GenBank/DDBJ whole genome shotgun (WGS) entry which is preliminary data.</text>
</comment>
<accession>A0A6G0XGM8</accession>
<dbReference type="EMBL" id="VJMJ01000065">
    <property type="protein sequence ID" value="KAF0739272.1"/>
    <property type="molecule type" value="Genomic_DNA"/>
</dbReference>
<dbReference type="InterPro" id="IPR033205">
    <property type="entry name" value="COP9_CSN8"/>
</dbReference>
<dbReference type="GO" id="GO:0005737">
    <property type="term" value="C:cytoplasm"/>
    <property type="evidence" value="ECO:0007669"/>
    <property type="project" value="UniProtKB-SubCell"/>
</dbReference>
<evidence type="ECO:0000313" key="7">
    <source>
        <dbReference type="EMBL" id="KAF0739272.1"/>
    </source>
</evidence>
<name>A0A6G0XGM8_9STRA</name>
<keyword evidence="5" id="KW-0539">Nucleus</keyword>
<keyword evidence="8" id="KW-1185">Reference proteome</keyword>
<protein>
    <recommendedName>
        <fullName evidence="6">CSN8/PSMD8/EIF3K domain-containing protein</fullName>
    </recommendedName>
</protein>
<keyword evidence="4" id="KW-0736">Signalosome</keyword>
<dbReference type="Proteomes" id="UP000481153">
    <property type="component" value="Unassembled WGS sequence"/>
</dbReference>
<reference evidence="7 8" key="1">
    <citation type="submission" date="2019-07" db="EMBL/GenBank/DDBJ databases">
        <title>Genomics analysis of Aphanomyces spp. identifies a new class of oomycete effector associated with host adaptation.</title>
        <authorList>
            <person name="Gaulin E."/>
        </authorList>
    </citation>
    <scope>NUCLEOTIDE SEQUENCE [LARGE SCALE GENOMIC DNA]</scope>
    <source>
        <strain evidence="7 8">ATCC 201684</strain>
    </source>
</reference>
<dbReference type="InterPro" id="IPR033464">
    <property type="entry name" value="CSN8_PSD8_EIF3K"/>
</dbReference>
<evidence type="ECO:0000256" key="2">
    <source>
        <dbReference type="ARBA" id="ARBA00004496"/>
    </source>
</evidence>
<sequence length="220" mass="24354">MAIPNAQVEKKGLDDKIKQIFHEHQGGQALDVRQLVLLCEELELVSWSSGPNAMDAAYYALFLAGLLTLRELNRAKHLWRRLPEKDKNGLPEIWAVGQALWKREVSQAYVAIAAAEALPLNVEIKAVLGELKKSIGLYNASLLGRAYASVPTAVVAQALGLSLDDTLKFCASRQWRVQGDLVFPTKEVSANGPSTEAELEQLRQLSSYILHLEQRSVLKI</sequence>
<dbReference type="VEuPathDB" id="FungiDB:AeMF1_003731"/>
<comment type="subcellular location">
    <subcellularLocation>
        <location evidence="2">Cytoplasm</location>
    </subcellularLocation>
    <subcellularLocation>
        <location evidence="1">Nucleus</location>
    </subcellularLocation>
</comment>
<gene>
    <name evidence="7" type="ORF">Ae201684_005049</name>
</gene>
<evidence type="ECO:0000256" key="5">
    <source>
        <dbReference type="ARBA" id="ARBA00023242"/>
    </source>
</evidence>
<evidence type="ECO:0000313" key="8">
    <source>
        <dbReference type="Proteomes" id="UP000481153"/>
    </source>
</evidence>
<evidence type="ECO:0000256" key="3">
    <source>
        <dbReference type="ARBA" id="ARBA00022490"/>
    </source>
</evidence>